<evidence type="ECO:0000256" key="1">
    <source>
        <dbReference type="ARBA" id="ARBA00022737"/>
    </source>
</evidence>
<dbReference type="InterPro" id="IPR051191">
    <property type="entry name" value="DCAF12"/>
</dbReference>
<evidence type="ECO:0000313" key="3">
    <source>
        <dbReference type="Proteomes" id="UP000297549"/>
    </source>
</evidence>
<name>A0A4Z0Q552_9BACT</name>
<dbReference type="SUPFAM" id="SSF52540">
    <property type="entry name" value="P-loop containing nucleoside triphosphate hydrolases"/>
    <property type="match status" value="1"/>
</dbReference>
<dbReference type="EMBL" id="SRLC01000001">
    <property type="protein sequence ID" value="TGE25208.1"/>
    <property type="molecule type" value="Genomic_DNA"/>
</dbReference>
<organism evidence="2 3">
    <name type="scientific">Hymenobacter aquaticus</name>
    <dbReference type="NCBI Taxonomy" id="1867101"/>
    <lineage>
        <taxon>Bacteria</taxon>
        <taxon>Pseudomonadati</taxon>
        <taxon>Bacteroidota</taxon>
        <taxon>Cytophagia</taxon>
        <taxon>Cytophagales</taxon>
        <taxon>Hymenobacteraceae</taxon>
        <taxon>Hymenobacter</taxon>
    </lineage>
</organism>
<accession>A0A4Z0Q552</accession>
<dbReference type="InterPro" id="IPR027417">
    <property type="entry name" value="P-loop_NTPase"/>
</dbReference>
<dbReference type="PANTHER" id="PTHR19860">
    <property type="entry name" value="DDB1- AND CUL4-ASSOCIATED FACTOR 12-RELATED"/>
    <property type="match status" value="1"/>
</dbReference>
<dbReference type="RefSeq" id="WP_135462787.1">
    <property type="nucleotide sequence ID" value="NZ_SRLC01000001.1"/>
</dbReference>
<keyword evidence="2" id="KW-0067">ATP-binding</keyword>
<gene>
    <name evidence="2" type="ORF">E5K00_08435</name>
</gene>
<dbReference type="GO" id="GO:0005524">
    <property type="term" value="F:ATP binding"/>
    <property type="evidence" value="ECO:0007669"/>
    <property type="project" value="UniProtKB-KW"/>
</dbReference>
<dbReference type="OrthoDB" id="898678at2"/>
<keyword evidence="3" id="KW-1185">Reference proteome</keyword>
<proteinExistence type="predicted"/>
<keyword evidence="1" id="KW-0677">Repeat</keyword>
<dbReference type="Gene3D" id="3.40.50.300">
    <property type="entry name" value="P-loop containing nucleotide triphosphate hydrolases"/>
    <property type="match status" value="1"/>
</dbReference>
<comment type="caution">
    <text evidence="2">The sequence shown here is derived from an EMBL/GenBank/DDBJ whole genome shotgun (WGS) entry which is preliminary data.</text>
</comment>
<evidence type="ECO:0000313" key="2">
    <source>
        <dbReference type="EMBL" id="TGE25208.1"/>
    </source>
</evidence>
<sequence>MYYTKMSNPVSAAGERAAIGGYLAQFNAFAWFAYQELIADRLEWIRLADPDAEKLDDIQYATANEVHAYQVKWTIAGENISFLDFCNLLPDLVQSWRGLRAKYHGQHKQVIGHLLTNKNLSAHDRILSGKTNLGTFADFFAEAWLPIKAQQPYAPKWKPAVQKLARLSGLKAAEFKDFVAHFELQPNYKAPAISITKAGYQKLDDDVTIFRSHLLEQVGDASRPVELQASQLITDLHWEARFQTTFNHELFVDPHQYQPITATLQALDAMVDGHAGGYLFLAGAPGTGKSTLLTQWAKGRSERVIKYYAFDFTNPASPGNYHERGDSTTLYFDLVFQLKAAGAYGRNVLPYRELHYLREVFYQQLNWLGEEYARTGRKTILLLDGLDHVPREYQQVTKSFLRELPLPTTLPAGVYVVLGSQTYELSDLAPEIKAEWRQLDRQLHMAPLERHAVFRLAEAADLHPPLITAQQHLLADKSQGHPLYVTYLLERLRNSSDRDGVLAEATPIGNDITLYYQKIWEPIAGNDDLVTLLGLLARLNGSINLKFVREWGFATSVLTALRRQAKPLFTTTDETWSFFHNSFRQFLLQQTALDPLTGEHTPAAEAELHRQLAAHYKASQVEPAWNSLFHLYHAGDTEQFWHLATPAYFVDQFVHFRPDEEIKRDLQLGLSLARRTRDVVALARYGFALAELESRLRHIRPAAFVEEFLVLRRPDLARRCLRTGHTLLTNRAYALLAARCFFDYGEHAEASMLLALAEPAAVQAEAIVVDEAARFEEVQRELKEWVATAVLFQPLPALLTRLNNIQLLGKAGAPHETAVHLRFSMLEHLMHSLIDRRDWAKLDTVLAEFRGTDERRLKIFFDALRTAARASLADDNQEQAKRYLTLLVAEFPLGTVGPTPRVYVADLIYDIMADTALVEQWLAGVPQPTGLGQDFAQFDESLVEYEPFILLNKLLHLCGAGMPVDVAVSALPPGAEMQELVAFQRRVGQISQLLAEALAGSPLPPDLLRRVQPVVQFYYQAPSEPRYHQHRYWRRLLRLQSSYFALLISAVAEFGPAALEQLATLLLREFASRPTRWPADVRRSILVALVGHGYAPAQVVPVLRELEAVMLDGLDVDGRVTACRAQAQAWVAVADPAAAERLLQQALQEAAGVGFRKDYQLTTWLTWLQQVNERRPGQAPERLRWFLAHLQHLRDITTGNSFWSASETLLATTLAWNFSAGQRQLQWQLDKGFLVLDGALEVFSTSFLARATSAAEFGGLLRLFTDVYLLLSPADPAALLTTLLNRGFALLGEEALAQHLPALLDAVTYQAQVDKRKELLAALANFVAARGLDVSAYHPDIVWPVADAARVEESGNDLILRSEYERVPEASVLARASTHDELVALLAREDTANSYFDWSPVLMQLAPQLSAAQVRALAASRRNTRRDSLFYSALSGLAWRLGEQALARELAEQAIEYSTDAGWARGYDGGSRLRGFEALQRVDPTLARQRAFDVFSNDLTTASSVIYYLEELDDVLPVITGKFEPELIWDEVFGYVQRLFATSKPLSDVPELTPGSEQLETVLAELVGFLTRWPLPAVKHAARALLPTLMDRPSA</sequence>
<keyword evidence="2" id="KW-0547">Nucleotide-binding</keyword>
<protein>
    <submittedName>
        <fullName evidence="2">ATP-binding protein</fullName>
    </submittedName>
</protein>
<reference evidence="2 3" key="1">
    <citation type="submission" date="2019-04" db="EMBL/GenBank/DDBJ databases">
        <authorList>
            <person name="Feng G."/>
            <person name="Zhang J."/>
            <person name="Zhu H."/>
        </authorList>
    </citation>
    <scope>NUCLEOTIDE SEQUENCE [LARGE SCALE GENOMIC DNA]</scope>
    <source>
        <strain evidence="2 3">JCM 31653</strain>
    </source>
</reference>
<dbReference type="Proteomes" id="UP000297549">
    <property type="component" value="Unassembled WGS sequence"/>
</dbReference>
<dbReference type="PANTHER" id="PTHR19860:SF40">
    <property type="entry name" value="WD40 REPEAT-CONTAINING PROTEIN"/>
    <property type="match status" value="1"/>
</dbReference>